<reference evidence="2 3" key="1">
    <citation type="submission" date="2016-10" db="EMBL/GenBank/DDBJ databases">
        <authorList>
            <person name="de Groot N.N."/>
        </authorList>
    </citation>
    <scope>NUCLEOTIDE SEQUENCE [LARGE SCALE GENOMIC DNA]</scope>
    <source>
        <strain evidence="2 3">CGMCC 4.1877</strain>
    </source>
</reference>
<dbReference type="PIRSF" id="PIRSF000429">
    <property type="entry name" value="Ac-CoA_Ac_transf"/>
    <property type="match status" value="1"/>
</dbReference>
<evidence type="ECO:0000259" key="1">
    <source>
        <dbReference type="Pfam" id="PF22691"/>
    </source>
</evidence>
<dbReference type="PANTHER" id="PTHR42870">
    <property type="entry name" value="ACETYL-COA C-ACETYLTRANSFERASE"/>
    <property type="match status" value="1"/>
</dbReference>
<dbReference type="GO" id="GO:0016747">
    <property type="term" value="F:acyltransferase activity, transferring groups other than amino-acyl groups"/>
    <property type="evidence" value="ECO:0007669"/>
    <property type="project" value="InterPro"/>
</dbReference>
<keyword evidence="2" id="KW-0808">Transferase</keyword>
<dbReference type="AlphaFoldDB" id="A0A1I5HTH4"/>
<dbReference type="SUPFAM" id="SSF53901">
    <property type="entry name" value="Thiolase-like"/>
    <property type="match status" value="2"/>
</dbReference>
<dbReference type="InterPro" id="IPR055140">
    <property type="entry name" value="Thiolase_C_2"/>
</dbReference>
<dbReference type="InterPro" id="IPR002155">
    <property type="entry name" value="Thiolase"/>
</dbReference>
<proteinExistence type="predicted"/>
<evidence type="ECO:0000313" key="3">
    <source>
        <dbReference type="Proteomes" id="UP000199614"/>
    </source>
</evidence>
<accession>A0A1I5HTH4</accession>
<dbReference type="Proteomes" id="UP000199614">
    <property type="component" value="Unassembled WGS sequence"/>
</dbReference>
<dbReference type="RefSeq" id="WP_093356430.1">
    <property type="nucleotide sequence ID" value="NZ_FOUY01000075.1"/>
</dbReference>
<dbReference type="STRING" id="260086.SAMN05216207_10754"/>
<dbReference type="OrthoDB" id="9785768at2"/>
<dbReference type="InterPro" id="IPR016039">
    <property type="entry name" value="Thiolase-like"/>
</dbReference>
<dbReference type="PANTHER" id="PTHR42870:SF1">
    <property type="entry name" value="NON-SPECIFIC LIPID-TRANSFER PROTEIN-LIKE 2"/>
    <property type="match status" value="1"/>
</dbReference>
<dbReference type="CDD" id="cd00829">
    <property type="entry name" value="SCP-x_thiolase"/>
    <property type="match status" value="1"/>
</dbReference>
<evidence type="ECO:0000313" key="2">
    <source>
        <dbReference type="EMBL" id="SFO51573.1"/>
    </source>
</evidence>
<organism evidence="2 3">
    <name type="scientific">Pseudonocardia ammonioxydans</name>
    <dbReference type="NCBI Taxonomy" id="260086"/>
    <lineage>
        <taxon>Bacteria</taxon>
        <taxon>Bacillati</taxon>
        <taxon>Actinomycetota</taxon>
        <taxon>Actinomycetes</taxon>
        <taxon>Pseudonocardiales</taxon>
        <taxon>Pseudonocardiaceae</taxon>
        <taxon>Pseudonocardia</taxon>
    </lineage>
</organism>
<keyword evidence="3" id="KW-1185">Reference proteome</keyword>
<dbReference type="Pfam" id="PF22691">
    <property type="entry name" value="Thiolase_C_1"/>
    <property type="match status" value="1"/>
</dbReference>
<dbReference type="EMBL" id="FOUY01000075">
    <property type="protein sequence ID" value="SFO51573.1"/>
    <property type="molecule type" value="Genomic_DNA"/>
</dbReference>
<gene>
    <name evidence="2" type="ORF">SAMN05216207_10754</name>
</gene>
<name>A0A1I5HTH4_PSUAM</name>
<protein>
    <submittedName>
        <fullName evidence="2">Acetyl-CoA acetyltransferase</fullName>
    </submittedName>
</protein>
<dbReference type="Gene3D" id="3.40.47.10">
    <property type="match status" value="1"/>
</dbReference>
<feature type="domain" description="Thiolase C-terminal" evidence="1">
    <location>
        <begin position="268"/>
        <end position="369"/>
    </location>
</feature>
<sequence>MRTAAAVGVGYTELSKASGRTVLDLATEAGRKAAEDAGVALADIDGVVSFSVLGDSVSSEAVATSLAVPGLRFVMDFQQGGQSPCFMVQQAAMAVAQGYAENVLVFRALNGRSGIRVGSGSFPGGAAQYRYPIGYNAYLMYIAMWARRYMHETGTAPEALAAVAIAQRAYAEMNERAIQRKPLDLDSYLASPMIADPFRVADCTSEVDGACAVLVTSLDRARDLRQPPAVIASAAYRAGPRPGLDIGDQLLYDDYTRNFTSLLRDELFGRAGITASDVDFAEIYDCFTSVVLMGLEGLGFCGRGEAGDFVRSGATRLDGSLPVNTHGGLLAEGYLHGMNTVAEAVLQIQGRGGDRQVARHDVGVVTSGALVDGSALVLTTDR</sequence>